<evidence type="ECO:0000256" key="12">
    <source>
        <dbReference type="ARBA" id="ARBA00034808"/>
    </source>
</evidence>
<evidence type="ECO:0000256" key="15">
    <source>
        <dbReference type="SAM" id="Coils"/>
    </source>
</evidence>
<dbReference type="InterPro" id="IPR027417">
    <property type="entry name" value="P-loop_NTPase"/>
</dbReference>
<evidence type="ECO:0000313" key="19">
    <source>
        <dbReference type="Proteomes" id="UP000664265"/>
    </source>
</evidence>
<evidence type="ECO:0000256" key="13">
    <source>
        <dbReference type="ARBA" id="ARBA00048988"/>
    </source>
</evidence>
<protein>
    <recommendedName>
        <fullName evidence="12">DNA 3'-5' helicase</fullName>
        <ecNumber evidence="12">5.6.2.4</ecNumber>
    </recommendedName>
</protein>
<dbReference type="EMBL" id="JAERMS010000002">
    <property type="protein sequence ID" value="MBO1362422.1"/>
    <property type="molecule type" value="Genomic_DNA"/>
</dbReference>
<keyword evidence="2 14" id="KW-0547">Nucleotide-binding</keyword>
<evidence type="ECO:0000256" key="9">
    <source>
        <dbReference type="ARBA" id="ARBA00023204"/>
    </source>
</evidence>
<evidence type="ECO:0000256" key="6">
    <source>
        <dbReference type="ARBA" id="ARBA00022839"/>
    </source>
</evidence>
<organism evidence="18 19">
    <name type="scientific">Prevotella illustrans</name>
    <dbReference type="NCBI Taxonomy" id="2800387"/>
    <lineage>
        <taxon>Bacteria</taxon>
        <taxon>Pseudomonadati</taxon>
        <taxon>Bacteroidota</taxon>
        <taxon>Bacteroidia</taxon>
        <taxon>Bacteroidales</taxon>
        <taxon>Prevotellaceae</taxon>
        <taxon>Prevotella</taxon>
    </lineage>
</organism>
<dbReference type="Gene3D" id="3.90.320.10">
    <property type="match status" value="1"/>
</dbReference>
<dbReference type="InterPro" id="IPR011604">
    <property type="entry name" value="PDDEXK-like_dom_sf"/>
</dbReference>
<reference evidence="18 19" key="1">
    <citation type="submission" date="2021-01" db="EMBL/GenBank/DDBJ databases">
        <title>Prevotella A2931 sp. nov.</title>
        <authorList>
            <person name="Buhl M."/>
            <person name="Oberhettinger P."/>
        </authorList>
    </citation>
    <scope>NUCLEOTIDE SEQUENCE [LARGE SCALE GENOMIC DNA]</scope>
    <source>
        <strain evidence="18 19">A2931</strain>
    </source>
</reference>
<accession>A0ABS3M2L2</accession>
<dbReference type="Gene3D" id="3.40.50.300">
    <property type="entry name" value="P-loop containing nucleotide triphosphate hydrolases"/>
    <property type="match status" value="4"/>
</dbReference>
<evidence type="ECO:0000256" key="8">
    <source>
        <dbReference type="ARBA" id="ARBA00023125"/>
    </source>
</evidence>
<sequence length="1061" mass="123727">MASLTIYRASAGSGKTFTLAVEYMALLISNPHAYKHILAVTFTNKATEEMKMRILSQLYALAYLPKEDNNNYLLQIKAKTGLDDATIRRRAKTALQLLLHNYNYFRVETIDAFFQTVLRNLARELELNANLNIALNDQQIEDAAVDEMIEELNEHAPVLYWIMEYISDTMRDDKSWNVIGKIKEFGRNIFRDDYKANVAGLEHIFKDKEFFYRFKKQLKDIEDQGIHSIIEQGNSFFGILEEHGISTDAYLNNVVNYFAKLKAGKYQDVNKQEIYNKTMQTAASGADGWVRKADRVNGNAAYDLAQNQLVVFLQQTESLRTSQLRQIFTAQIIRKHIDQLRLLKQIEDKVRELNNDHNRFLLSNTQTLLHELIGQSDSPFVFEKIGMQLEHIMIDEFQDTSNIQWNNFKVLLQECMSHENAFNLIVGDVKQSIYRWRDGNWQLLNNLEKQFNSSQLNSQTLRTNYRSDSNIIRFNNDFFTFAKEEEYKTLKADNPVEAEELLKAYADVVQLIPDRNKEEKGLVEIKLIDSKSEAYHRETLELVAGQVQELLDEGIAEDQIAILVRTNPIIQEIGDYFMEYMPHVRLVSDEAFHLDASLAVNMMIEAMRVIVDPSNTLAKAALLLNYRKNIKGFDGPVSEILIRDKSIDDQLPTEFIDRLENLAVMPIMEMAESVYQVFELCLLEKQSAYICAFFDQLGEYLKDNITDIGSFLKYWDEDLHKVSIQSSEHKGIRLITLHKSKGLEFDNVLMPFCDWPMEKQNVIWCKPTEAPYNQLSLVPVDYNKYKMTNSIFDKDYKLEHLQNVVDNLNLLYVGFTRAKRNLFVYGQKNSKAGSRSQILQQYIQGDNYRMGALDVPRPKREQKITVAKNVFESIPRDITIKIENFKAIVDFRQSNKSKDFVTAEAEDSSAEQRQYIQLGNVFHQIFASIKTTQDIPKILADLEKEGILFDNYLTREKLTSMLEKRFSNKIVKDWFSDKWELFNECTILRYDPITDQVIERRPDRVMSDGKRMVVVDFKFGKEREQYKDQVKEYMQLLRDMGYQQVEGYLWYVYANHIEQVL</sequence>
<keyword evidence="3" id="KW-0227">DNA damage</keyword>
<dbReference type="PROSITE" id="PS51217">
    <property type="entry name" value="UVRD_HELICASE_CTER"/>
    <property type="match status" value="1"/>
</dbReference>
<evidence type="ECO:0000256" key="2">
    <source>
        <dbReference type="ARBA" id="ARBA00022741"/>
    </source>
</evidence>
<evidence type="ECO:0000259" key="17">
    <source>
        <dbReference type="PROSITE" id="PS51217"/>
    </source>
</evidence>
<keyword evidence="4 14" id="KW-0378">Hydrolase</keyword>
<dbReference type="SUPFAM" id="SSF52540">
    <property type="entry name" value="P-loop containing nucleoside triphosphate hydrolases"/>
    <property type="match status" value="1"/>
</dbReference>
<dbReference type="Pfam" id="PF00580">
    <property type="entry name" value="UvrD-helicase"/>
    <property type="match status" value="1"/>
</dbReference>
<evidence type="ECO:0000256" key="7">
    <source>
        <dbReference type="ARBA" id="ARBA00022840"/>
    </source>
</evidence>
<keyword evidence="8" id="KW-0238">DNA-binding</keyword>
<name>A0ABS3M2L2_9BACT</name>
<comment type="catalytic activity">
    <reaction evidence="11">
        <text>Couples ATP hydrolysis with the unwinding of duplex DNA by translocating in the 3'-5' direction.</text>
        <dbReference type="EC" id="5.6.2.4"/>
    </reaction>
</comment>
<dbReference type="Pfam" id="PF12705">
    <property type="entry name" value="PDDEXK_1"/>
    <property type="match status" value="1"/>
</dbReference>
<evidence type="ECO:0000256" key="10">
    <source>
        <dbReference type="ARBA" id="ARBA00023235"/>
    </source>
</evidence>
<dbReference type="InterPro" id="IPR000212">
    <property type="entry name" value="DNA_helicase_UvrD/REP"/>
</dbReference>
<keyword evidence="9" id="KW-0234">DNA repair</keyword>
<proteinExistence type="predicted"/>
<comment type="catalytic activity">
    <reaction evidence="13">
        <text>ATP + H2O = ADP + phosphate + H(+)</text>
        <dbReference type="Rhea" id="RHEA:13065"/>
        <dbReference type="ChEBI" id="CHEBI:15377"/>
        <dbReference type="ChEBI" id="CHEBI:15378"/>
        <dbReference type="ChEBI" id="CHEBI:30616"/>
        <dbReference type="ChEBI" id="CHEBI:43474"/>
        <dbReference type="ChEBI" id="CHEBI:456216"/>
        <dbReference type="EC" id="5.6.2.4"/>
    </reaction>
</comment>
<dbReference type="EC" id="5.6.2.4" evidence="12"/>
<evidence type="ECO:0000256" key="11">
    <source>
        <dbReference type="ARBA" id="ARBA00034617"/>
    </source>
</evidence>
<keyword evidence="7 14" id="KW-0067">ATP-binding</keyword>
<dbReference type="PANTHER" id="PTHR11070">
    <property type="entry name" value="UVRD / RECB / PCRA DNA HELICASE FAMILY MEMBER"/>
    <property type="match status" value="1"/>
</dbReference>
<evidence type="ECO:0000313" key="18">
    <source>
        <dbReference type="EMBL" id="MBO1362422.1"/>
    </source>
</evidence>
<comment type="caution">
    <text evidence="18">The sequence shown here is derived from an EMBL/GenBank/DDBJ whole genome shotgun (WGS) entry which is preliminary data.</text>
</comment>
<evidence type="ECO:0000256" key="1">
    <source>
        <dbReference type="ARBA" id="ARBA00022722"/>
    </source>
</evidence>
<dbReference type="InterPro" id="IPR014016">
    <property type="entry name" value="UvrD-like_ATP-bd"/>
</dbReference>
<keyword evidence="5 14" id="KW-0347">Helicase</keyword>
<evidence type="ECO:0000256" key="5">
    <source>
        <dbReference type="ARBA" id="ARBA00022806"/>
    </source>
</evidence>
<dbReference type="PROSITE" id="PS51198">
    <property type="entry name" value="UVRD_HELICASE_ATP_BIND"/>
    <property type="match status" value="1"/>
</dbReference>
<keyword evidence="10" id="KW-0413">Isomerase</keyword>
<feature type="coiled-coil region" evidence="15">
    <location>
        <begin position="336"/>
        <end position="363"/>
    </location>
</feature>
<keyword evidence="6" id="KW-0269">Exonuclease</keyword>
<feature type="binding site" evidence="14">
    <location>
        <begin position="9"/>
        <end position="16"/>
    </location>
    <ligand>
        <name>ATP</name>
        <dbReference type="ChEBI" id="CHEBI:30616"/>
    </ligand>
</feature>
<dbReference type="Pfam" id="PF13361">
    <property type="entry name" value="UvrD_C"/>
    <property type="match status" value="2"/>
</dbReference>
<dbReference type="RefSeq" id="WP_107582496.1">
    <property type="nucleotide sequence ID" value="NZ_JAERMS010000002.1"/>
</dbReference>
<keyword evidence="19" id="KW-1185">Reference proteome</keyword>
<evidence type="ECO:0000256" key="14">
    <source>
        <dbReference type="PROSITE-ProRule" id="PRU00560"/>
    </source>
</evidence>
<dbReference type="InterPro" id="IPR038726">
    <property type="entry name" value="PDDEXK_AddAB-type"/>
</dbReference>
<gene>
    <name evidence="18" type="ORF">JHU38_01260</name>
</gene>
<dbReference type="PANTHER" id="PTHR11070:SF67">
    <property type="entry name" value="DNA 3'-5' HELICASE"/>
    <property type="match status" value="1"/>
</dbReference>
<feature type="domain" description="UvrD-like helicase ATP-binding" evidence="16">
    <location>
        <begin position="1"/>
        <end position="468"/>
    </location>
</feature>
<evidence type="ECO:0000259" key="16">
    <source>
        <dbReference type="PROSITE" id="PS51198"/>
    </source>
</evidence>
<evidence type="ECO:0000256" key="4">
    <source>
        <dbReference type="ARBA" id="ARBA00022801"/>
    </source>
</evidence>
<feature type="domain" description="UvrD-like helicase C-terminal" evidence="17">
    <location>
        <begin position="469"/>
        <end position="742"/>
    </location>
</feature>
<dbReference type="Proteomes" id="UP000664265">
    <property type="component" value="Unassembled WGS sequence"/>
</dbReference>
<dbReference type="InterPro" id="IPR014017">
    <property type="entry name" value="DNA_helicase_UvrD-like_C"/>
</dbReference>
<keyword evidence="1" id="KW-0540">Nuclease</keyword>
<keyword evidence="15" id="KW-0175">Coiled coil</keyword>
<evidence type="ECO:0000256" key="3">
    <source>
        <dbReference type="ARBA" id="ARBA00022763"/>
    </source>
</evidence>